<gene>
    <name evidence="4" type="ORF">DB88DRAFT_470127</name>
</gene>
<dbReference type="GO" id="GO:0005739">
    <property type="term" value="C:mitochondrion"/>
    <property type="evidence" value="ECO:0007669"/>
    <property type="project" value="TreeGrafter"/>
</dbReference>
<dbReference type="PANTHER" id="PTHR12184">
    <property type="entry name" value="UBIQUINOL-CYTOCHROME C REDUCTASE COMPLEX ASSEMBLY FACTOR 1 FAMILY MEMBER"/>
    <property type="match status" value="1"/>
</dbReference>
<keyword evidence="5" id="KW-1185">Reference proteome</keyword>
<feature type="region of interest" description="Disordered" evidence="2">
    <location>
        <begin position="20"/>
        <end position="56"/>
    </location>
</feature>
<evidence type="ECO:0000313" key="5">
    <source>
        <dbReference type="Proteomes" id="UP001182556"/>
    </source>
</evidence>
<dbReference type="InterPro" id="IPR021150">
    <property type="entry name" value="Ubiq_cyt_c_chap"/>
</dbReference>
<dbReference type="GO" id="GO:0034551">
    <property type="term" value="P:mitochondrial respiratory chain complex III assembly"/>
    <property type="evidence" value="ECO:0007669"/>
    <property type="project" value="TreeGrafter"/>
</dbReference>
<feature type="domain" description="Ubiquinol-cytochrome c chaperone" evidence="3">
    <location>
        <begin position="206"/>
        <end position="343"/>
    </location>
</feature>
<organism evidence="4 5">
    <name type="scientific">Papiliotrema laurentii</name>
    <name type="common">Cryptococcus laurentii</name>
    <dbReference type="NCBI Taxonomy" id="5418"/>
    <lineage>
        <taxon>Eukaryota</taxon>
        <taxon>Fungi</taxon>
        <taxon>Dikarya</taxon>
        <taxon>Basidiomycota</taxon>
        <taxon>Agaricomycotina</taxon>
        <taxon>Tremellomycetes</taxon>
        <taxon>Tremellales</taxon>
        <taxon>Rhynchogastremaceae</taxon>
        <taxon>Papiliotrema</taxon>
    </lineage>
</organism>
<accession>A0AAD9FWD1</accession>
<feature type="region of interest" description="Disordered" evidence="2">
    <location>
        <begin position="166"/>
        <end position="193"/>
    </location>
</feature>
<proteinExistence type="inferred from homology"/>
<dbReference type="Pfam" id="PF03981">
    <property type="entry name" value="Ubiq_cyt_C_chap"/>
    <property type="match status" value="1"/>
</dbReference>
<feature type="compositionally biased region" description="Low complexity" evidence="2">
    <location>
        <begin position="41"/>
        <end position="56"/>
    </location>
</feature>
<evidence type="ECO:0000256" key="1">
    <source>
        <dbReference type="ARBA" id="ARBA00006407"/>
    </source>
</evidence>
<evidence type="ECO:0000256" key="2">
    <source>
        <dbReference type="SAM" id="MobiDB-lite"/>
    </source>
</evidence>
<evidence type="ECO:0000259" key="3">
    <source>
        <dbReference type="Pfam" id="PF03981"/>
    </source>
</evidence>
<dbReference type="AlphaFoldDB" id="A0AAD9FWD1"/>
<dbReference type="PANTHER" id="PTHR12184:SF1">
    <property type="entry name" value="UBIQUINOL-CYTOCHROME-C REDUCTASE COMPLEX ASSEMBLY FACTOR 1"/>
    <property type="match status" value="1"/>
</dbReference>
<protein>
    <recommendedName>
        <fullName evidence="3">Ubiquinol-cytochrome c chaperone domain-containing protein</fullName>
    </recommendedName>
</protein>
<comment type="caution">
    <text evidence="4">The sequence shown here is derived from an EMBL/GenBank/DDBJ whole genome shotgun (WGS) entry which is preliminary data.</text>
</comment>
<dbReference type="InterPro" id="IPR007129">
    <property type="entry name" value="Ubiqinol_cyt_c_chaperone_CPB3"/>
</dbReference>
<sequence>MSYISRRAAQVLLRPTVIPLRSFSTPTPPPPSTASMADVNPASADAAASSSKDAAPKFSPPAIFPAPVDPYKQPEPAKASYSETQLKLVRGLAKMMGYNSRATTAIRETRRMMTGIVDAIERDRDFWYEECRLPPTYQTFFQLHLLYVLILLPRLRALPASIASHKHPIPESQTPDQPRHTPDVPPTPQSSVSSILVKPHYDSYPAEFINHFFELAESQMRRVLGRGERERVVTKYMSEMAEQWRGAGVGLDYVLGLQSSSQPADVELADAELASWIWRNLFGSRGLGAPAPGLVDPSMADEFGIKEVEMTEQLEQVIRFVRKEMARLDRVSHRDVLDGNIGRWGSVKDA</sequence>
<reference evidence="4" key="1">
    <citation type="submission" date="2023-02" db="EMBL/GenBank/DDBJ databases">
        <title>Identification and recombinant expression of a fungal hydrolase from Papiliotrema laurentii that hydrolyzes apple cutin and clears colloidal polyester polyurethane.</title>
        <authorList>
            <consortium name="DOE Joint Genome Institute"/>
            <person name="Roman V.A."/>
            <person name="Bojanowski C."/>
            <person name="Crable B.R."/>
            <person name="Wagner D.N."/>
            <person name="Hung C.S."/>
            <person name="Nadeau L.J."/>
            <person name="Schratz L."/>
            <person name="Haridas S."/>
            <person name="Pangilinan J."/>
            <person name="Lipzen A."/>
            <person name="Na H."/>
            <person name="Yan M."/>
            <person name="Ng V."/>
            <person name="Grigoriev I.V."/>
            <person name="Spatafora J.W."/>
            <person name="Barlow D."/>
            <person name="Biffinger J."/>
            <person name="Kelley-Loughnane N."/>
            <person name="Varaljay V.A."/>
            <person name="Crookes-Goodson W.J."/>
        </authorList>
    </citation>
    <scope>NUCLEOTIDE SEQUENCE</scope>
    <source>
        <strain evidence="4">5307AH</strain>
    </source>
</reference>
<dbReference type="Proteomes" id="UP001182556">
    <property type="component" value="Unassembled WGS sequence"/>
</dbReference>
<name>A0AAD9FWD1_PAPLA</name>
<evidence type="ECO:0000313" key="4">
    <source>
        <dbReference type="EMBL" id="KAK1927481.1"/>
    </source>
</evidence>
<dbReference type="EMBL" id="JAODAN010000001">
    <property type="protein sequence ID" value="KAK1927481.1"/>
    <property type="molecule type" value="Genomic_DNA"/>
</dbReference>
<comment type="similarity">
    <text evidence="1">Belongs to the CBP3 family.</text>
</comment>